<evidence type="ECO:0000256" key="1">
    <source>
        <dbReference type="ARBA" id="ARBA00022723"/>
    </source>
</evidence>
<dbReference type="EMBL" id="CP011797">
    <property type="protein sequence ID" value="ATX75786.1"/>
    <property type="molecule type" value="Genomic_DNA"/>
</dbReference>
<name>A0A2K8KS98_9GAMM</name>
<dbReference type="GO" id="GO:0046872">
    <property type="term" value="F:metal ion binding"/>
    <property type="evidence" value="ECO:0007669"/>
    <property type="project" value="UniProtKB-KW"/>
</dbReference>
<dbReference type="GO" id="GO:0051536">
    <property type="term" value="F:iron-sulfur cluster binding"/>
    <property type="evidence" value="ECO:0007669"/>
    <property type="project" value="UniProtKB-KW"/>
</dbReference>
<keyword evidence="7" id="KW-1185">Reference proteome</keyword>
<dbReference type="InterPro" id="IPR017900">
    <property type="entry name" value="4Fe4S_Fe_S_CS"/>
</dbReference>
<feature type="domain" description="4Fe-4S ferredoxin-type" evidence="5">
    <location>
        <begin position="373"/>
        <end position="404"/>
    </location>
</feature>
<organism evidence="6 7">
    <name type="scientific">Reinekea forsetii</name>
    <dbReference type="NCBI Taxonomy" id="1336806"/>
    <lineage>
        <taxon>Bacteria</taxon>
        <taxon>Pseudomonadati</taxon>
        <taxon>Pseudomonadota</taxon>
        <taxon>Gammaproteobacteria</taxon>
        <taxon>Oceanospirillales</taxon>
        <taxon>Saccharospirillaceae</taxon>
        <taxon>Reinekea</taxon>
    </lineage>
</organism>
<dbReference type="SUPFAM" id="SSF46548">
    <property type="entry name" value="alpha-helical ferredoxin"/>
    <property type="match status" value="1"/>
</dbReference>
<keyword evidence="3" id="KW-0411">Iron-sulfur</keyword>
<feature type="region of interest" description="Disordered" evidence="4">
    <location>
        <begin position="1"/>
        <end position="23"/>
    </location>
</feature>
<evidence type="ECO:0000259" key="5">
    <source>
        <dbReference type="PROSITE" id="PS51379"/>
    </source>
</evidence>
<dbReference type="KEGG" id="rfo:REIFOR_00618"/>
<evidence type="ECO:0000256" key="3">
    <source>
        <dbReference type="ARBA" id="ARBA00023014"/>
    </source>
</evidence>
<keyword evidence="2" id="KW-0408">Iron</keyword>
<evidence type="ECO:0000313" key="6">
    <source>
        <dbReference type="EMBL" id="ATX75786.1"/>
    </source>
</evidence>
<dbReference type="AlphaFoldDB" id="A0A2K8KS98"/>
<dbReference type="PANTHER" id="PTHR40447:SF1">
    <property type="entry name" value="ANAEROBIC SULFITE REDUCTASE SUBUNIT A"/>
    <property type="match status" value="1"/>
</dbReference>
<sequence>MGPMNGPWGMNRADENPTLQPRNPMMKQEQYLARKHLKELLTTLIEDGYQCIGPRVRDGAIVYAPLTSIDQLPWGVSDRQQPGGYKLSAPPASPAGLNAALQPVHPGQRAFDWSVPATSIKALLFAPSEPLWCARPDASGQLVFRQSLPEPERVALFGVRPCDLRAIAIQDRVFLAGPYADIRYQLRRSELFIIALNCTHSGDLCFCVGTGGSLNAERGYDLALTELDKGYLVRSGSKAGRSVLTRLNARPASSSQRKLAQAQQAEAYRQQQHRQPKLPSPAECLSLLNLPTHPEWAAVAERCLACANCTQACPTCFCHTVVNQSNLELSQSEHSRQWDSCFSDQHSYCAGQVVRATTEQRYRQWLSHKFASWQQQFGEFGCVGCGRCISCCPAGIDIIEVLNRLCHNKPELAKEAT</sequence>
<gene>
    <name evidence="6" type="ORF">REIFOR_00618</name>
</gene>
<evidence type="ECO:0000313" key="7">
    <source>
        <dbReference type="Proteomes" id="UP000229757"/>
    </source>
</evidence>
<evidence type="ECO:0000256" key="4">
    <source>
        <dbReference type="SAM" id="MobiDB-lite"/>
    </source>
</evidence>
<dbReference type="Pfam" id="PF17179">
    <property type="entry name" value="Fer4_22"/>
    <property type="match status" value="1"/>
</dbReference>
<protein>
    <submittedName>
        <fullName evidence="6">Ferredoxin</fullName>
    </submittedName>
</protein>
<dbReference type="PANTHER" id="PTHR40447">
    <property type="entry name" value="ANAEROBIC SULFITE REDUCTASE SUBUNIT A"/>
    <property type="match status" value="1"/>
</dbReference>
<reference evidence="6 7" key="1">
    <citation type="journal article" date="2017" name="Environ. Microbiol.">
        <title>Genomic and physiological analyses of 'Reinekea forsetii' reveal a versatile opportunistic lifestyle during spring algae blooms.</title>
        <authorList>
            <person name="Avci B."/>
            <person name="Hahnke R.L."/>
            <person name="Chafee M."/>
            <person name="Fischer T."/>
            <person name="Gruber-Vodicka H."/>
            <person name="Tegetmeyer H.E."/>
            <person name="Harder J."/>
            <person name="Fuchs B.M."/>
            <person name="Amann R.I."/>
            <person name="Teeling H."/>
        </authorList>
    </citation>
    <scope>NUCLEOTIDE SEQUENCE [LARGE SCALE GENOMIC DNA]</scope>
    <source>
        <strain evidence="6 7">Hel1_31_D35</strain>
    </source>
</reference>
<keyword evidence="1" id="KW-0479">Metal-binding</keyword>
<dbReference type="PROSITE" id="PS51379">
    <property type="entry name" value="4FE4S_FER_2"/>
    <property type="match status" value="2"/>
</dbReference>
<dbReference type="PROSITE" id="PS00198">
    <property type="entry name" value="4FE4S_FER_1"/>
    <property type="match status" value="1"/>
</dbReference>
<accession>A0A2K8KS98</accession>
<dbReference type="InterPro" id="IPR017896">
    <property type="entry name" value="4Fe4S_Fe-S-bd"/>
</dbReference>
<dbReference type="Proteomes" id="UP000229757">
    <property type="component" value="Chromosome"/>
</dbReference>
<proteinExistence type="predicted"/>
<feature type="domain" description="4Fe-4S ferredoxin-type" evidence="5">
    <location>
        <begin position="294"/>
        <end position="324"/>
    </location>
</feature>
<evidence type="ECO:0000256" key="2">
    <source>
        <dbReference type="ARBA" id="ARBA00023004"/>
    </source>
</evidence>